<feature type="transmembrane region" description="Helical" evidence="1">
    <location>
        <begin position="65"/>
        <end position="94"/>
    </location>
</feature>
<proteinExistence type="predicted"/>
<evidence type="ECO:0000313" key="2">
    <source>
        <dbReference type="EMBL" id="KAB0638506.1"/>
    </source>
</evidence>
<dbReference type="Pfam" id="PF05437">
    <property type="entry name" value="AzlD"/>
    <property type="match status" value="1"/>
</dbReference>
<dbReference type="Proteomes" id="UP000473470">
    <property type="component" value="Unassembled WGS sequence"/>
</dbReference>
<evidence type="ECO:0000313" key="3">
    <source>
        <dbReference type="EMBL" id="KWA62958.1"/>
    </source>
</evidence>
<keyword evidence="1" id="KW-1133">Transmembrane helix</keyword>
<reference evidence="4 6" key="2">
    <citation type="submission" date="2018-08" db="EMBL/GenBank/DDBJ databases">
        <title>Comparative analysis of Burkholderia isolates from Puerto Rico.</title>
        <authorList>
            <person name="Hall C."/>
            <person name="Sahl J."/>
            <person name="Wagner D."/>
        </authorList>
    </citation>
    <scope>NUCLEOTIDE SEQUENCE [LARGE SCALE GENOMIC DNA]</scope>
    <source>
        <strain evidence="4 6">Bp8966</strain>
    </source>
</reference>
<evidence type="ECO:0000313" key="4">
    <source>
        <dbReference type="EMBL" id="RQY85952.1"/>
    </source>
</evidence>
<evidence type="ECO:0000313" key="7">
    <source>
        <dbReference type="Proteomes" id="UP000473470"/>
    </source>
</evidence>
<evidence type="ECO:0000313" key="5">
    <source>
        <dbReference type="Proteomes" id="UP000068603"/>
    </source>
</evidence>
<evidence type="ECO:0000313" key="6">
    <source>
        <dbReference type="Proteomes" id="UP000281098"/>
    </source>
</evidence>
<dbReference type="EMBL" id="VZOK01000014">
    <property type="protein sequence ID" value="KAB0638506.1"/>
    <property type="molecule type" value="Genomic_DNA"/>
</dbReference>
<name>A0A108KJG9_9BURK</name>
<dbReference type="EMBL" id="QTPM01000048">
    <property type="protein sequence ID" value="RQY85952.1"/>
    <property type="molecule type" value="Genomic_DNA"/>
</dbReference>
<sequence length="99" mass="10439">MPDFHTVATIVLMAATTYLSRILGYVALRNRTLSPRMTAVMENVPGCVLISVIAPAFVSDRPADLLALAITLLAATRLSILPTVTIGVVAAGVLRHLLG</sequence>
<protein>
    <submittedName>
        <fullName evidence="2">AzlD family protein</fullName>
    </submittedName>
</protein>
<evidence type="ECO:0000256" key="1">
    <source>
        <dbReference type="SAM" id="Phobius"/>
    </source>
</evidence>
<feature type="transmembrane region" description="Helical" evidence="1">
    <location>
        <begin position="6"/>
        <end position="28"/>
    </location>
</feature>
<keyword evidence="1" id="KW-0472">Membrane</keyword>
<keyword evidence="6" id="KW-1185">Reference proteome</keyword>
<keyword evidence="1" id="KW-0812">Transmembrane</keyword>
<dbReference type="RefSeq" id="WP_059564227.1">
    <property type="nucleotide sequence ID" value="NZ_CABVPM010000008.1"/>
</dbReference>
<dbReference type="InterPro" id="IPR008407">
    <property type="entry name" value="Brnchd-chn_aa_trnsp_AzlD"/>
</dbReference>
<comment type="caution">
    <text evidence="3">The sequence shown here is derived from an EMBL/GenBank/DDBJ whole genome shotgun (WGS) entry which is preliminary data.</text>
</comment>
<dbReference type="GeneID" id="93057104"/>
<dbReference type="EMBL" id="LPHB01000039">
    <property type="protein sequence ID" value="KWA62958.1"/>
    <property type="molecule type" value="Genomic_DNA"/>
</dbReference>
<accession>A0A108KJG9</accession>
<reference evidence="3 5" key="1">
    <citation type="submission" date="2015-11" db="EMBL/GenBank/DDBJ databases">
        <title>Expanding the genomic diversity of Burkholderia species for the development of highly accurate diagnostics.</title>
        <authorList>
            <person name="Sahl J."/>
            <person name="Keim P."/>
            <person name="Wagner D."/>
        </authorList>
    </citation>
    <scope>NUCLEOTIDE SEQUENCE [LARGE SCALE GENOMIC DNA]</scope>
    <source>
        <strain evidence="3 5">MSMB1960WGS</strain>
    </source>
</reference>
<dbReference type="Proteomes" id="UP000281098">
    <property type="component" value="Unassembled WGS sequence"/>
</dbReference>
<dbReference type="STRING" id="1503054.WT74_21310"/>
<dbReference type="AlphaFoldDB" id="A0A108KJG9"/>
<dbReference type="KEGG" id="bstg:WT74_21310"/>
<dbReference type="Proteomes" id="UP000068603">
    <property type="component" value="Unassembled WGS sequence"/>
</dbReference>
<gene>
    <name evidence="4" type="ORF">DF017_28210</name>
    <name evidence="2" type="ORF">F7R25_12095</name>
    <name evidence="3" type="ORF">WT44_13105</name>
</gene>
<reference evidence="2 7" key="3">
    <citation type="submission" date="2019-09" db="EMBL/GenBank/DDBJ databases">
        <title>Draft genome sequences of 48 bacterial type strains from the CCUG.</title>
        <authorList>
            <person name="Tunovic T."/>
            <person name="Pineiro-Iglesias B."/>
            <person name="Unosson C."/>
            <person name="Inganas E."/>
            <person name="Ohlen M."/>
            <person name="Cardew S."/>
            <person name="Jensie-Markopoulos S."/>
            <person name="Salva-Serra F."/>
            <person name="Jaen-Luchoro D."/>
            <person name="Karlsson R."/>
            <person name="Svensson-Stadler L."/>
            <person name="Chun J."/>
            <person name="Moore E."/>
        </authorList>
    </citation>
    <scope>NUCLEOTIDE SEQUENCE [LARGE SCALE GENOMIC DNA]</scope>
    <source>
        <strain evidence="2 7">CCUG 65686</strain>
    </source>
</reference>
<organism evidence="3">
    <name type="scientific">Burkholderia stagnalis</name>
    <dbReference type="NCBI Taxonomy" id="1503054"/>
    <lineage>
        <taxon>Bacteria</taxon>
        <taxon>Pseudomonadati</taxon>
        <taxon>Pseudomonadota</taxon>
        <taxon>Betaproteobacteria</taxon>
        <taxon>Burkholderiales</taxon>
        <taxon>Burkholderiaceae</taxon>
        <taxon>Burkholderia</taxon>
        <taxon>Burkholderia cepacia complex</taxon>
    </lineage>
</organism>
<feature type="transmembrane region" description="Helical" evidence="1">
    <location>
        <begin position="40"/>
        <end position="59"/>
    </location>
</feature>